<dbReference type="GO" id="GO:0009279">
    <property type="term" value="C:cell outer membrane"/>
    <property type="evidence" value="ECO:0007669"/>
    <property type="project" value="UniProtKB-SubCell"/>
</dbReference>
<evidence type="ECO:0000256" key="7">
    <source>
        <dbReference type="ARBA" id="ARBA00023237"/>
    </source>
</evidence>
<gene>
    <name evidence="10" type="ORF">EQU50_03495</name>
</gene>
<dbReference type="Gene3D" id="1.20.1600.10">
    <property type="entry name" value="Outer membrane efflux proteins (OEP)"/>
    <property type="match status" value="1"/>
</dbReference>
<keyword evidence="7" id="KW-0998">Cell outer membrane</keyword>
<keyword evidence="4" id="KW-1134">Transmembrane beta strand</keyword>
<dbReference type="InterPro" id="IPR051906">
    <property type="entry name" value="TolC-like"/>
</dbReference>
<comment type="caution">
    <text evidence="10">The sequence shown here is derived from an EMBL/GenBank/DDBJ whole genome shotgun (WGS) entry which is preliminary data.</text>
</comment>
<dbReference type="Pfam" id="PF02321">
    <property type="entry name" value="OEP"/>
    <property type="match status" value="2"/>
</dbReference>
<dbReference type="InterPro" id="IPR003423">
    <property type="entry name" value="OMP_efflux"/>
</dbReference>
<keyword evidence="6" id="KW-0472">Membrane</keyword>
<keyword evidence="11" id="KW-1185">Reference proteome</keyword>
<proteinExistence type="inferred from homology"/>
<accession>A0A4Q7DJX1</accession>
<dbReference type="GO" id="GO:1990281">
    <property type="term" value="C:efflux pump complex"/>
    <property type="evidence" value="ECO:0007669"/>
    <property type="project" value="TreeGrafter"/>
</dbReference>
<protein>
    <recommendedName>
        <fullName evidence="12">Type I secretion protein TolC</fullName>
    </recommendedName>
</protein>
<comment type="similarity">
    <text evidence="2">Belongs to the outer membrane factor (OMF) (TC 1.B.17) family.</text>
</comment>
<keyword evidence="9" id="KW-0732">Signal</keyword>
<feature type="chain" id="PRO_5020259005" description="Type I secretion protein TolC" evidence="9">
    <location>
        <begin position="20"/>
        <end position="460"/>
    </location>
</feature>
<feature type="coiled-coil region" evidence="8">
    <location>
        <begin position="362"/>
        <end position="389"/>
    </location>
</feature>
<dbReference type="PANTHER" id="PTHR30026">
    <property type="entry name" value="OUTER MEMBRANE PROTEIN TOLC"/>
    <property type="match status" value="1"/>
</dbReference>
<feature type="coiled-coil region" evidence="8">
    <location>
        <begin position="155"/>
        <end position="189"/>
    </location>
</feature>
<dbReference type="EMBL" id="SCFB01000004">
    <property type="protein sequence ID" value="RZI46660.1"/>
    <property type="molecule type" value="Genomic_DNA"/>
</dbReference>
<comment type="subcellular location">
    <subcellularLocation>
        <location evidence="1">Cell outer membrane</location>
    </subcellularLocation>
</comment>
<dbReference type="GO" id="GO:0015562">
    <property type="term" value="F:efflux transmembrane transporter activity"/>
    <property type="evidence" value="ECO:0007669"/>
    <property type="project" value="InterPro"/>
</dbReference>
<keyword evidence="5" id="KW-0812">Transmembrane</keyword>
<evidence type="ECO:0000256" key="9">
    <source>
        <dbReference type="SAM" id="SignalP"/>
    </source>
</evidence>
<dbReference type="InterPro" id="IPR010130">
    <property type="entry name" value="T1SS_OMP_TolC"/>
</dbReference>
<keyword evidence="3" id="KW-0813">Transport</keyword>
<dbReference type="AlphaFoldDB" id="A0A4Q7DJX1"/>
<dbReference type="PANTHER" id="PTHR30026:SF22">
    <property type="entry name" value="OUTER MEMBRANE EFFLUX PROTEIN"/>
    <property type="match status" value="1"/>
</dbReference>
<evidence type="ECO:0008006" key="12">
    <source>
        <dbReference type="Google" id="ProtNLM"/>
    </source>
</evidence>
<evidence type="ECO:0000256" key="6">
    <source>
        <dbReference type="ARBA" id="ARBA00023136"/>
    </source>
</evidence>
<dbReference type="RefSeq" id="WP_130153756.1">
    <property type="nucleotide sequence ID" value="NZ_SCFB01000004.1"/>
</dbReference>
<evidence type="ECO:0000256" key="5">
    <source>
        <dbReference type="ARBA" id="ARBA00022692"/>
    </source>
</evidence>
<evidence type="ECO:0000256" key="2">
    <source>
        <dbReference type="ARBA" id="ARBA00007613"/>
    </source>
</evidence>
<evidence type="ECO:0000256" key="1">
    <source>
        <dbReference type="ARBA" id="ARBA00004442"/>
    </source>
</evidence>
<keyword evidence="8" id="KW-0175">Coiled coil</keyword>
<evidence type="ECO:0000256" key="8">
    <source>
        <dbReference type="SAM" id="Coils"/>
    </source>
</evidence>
<dbReference type="Proteomes" id="UP000293550">
    <property type="component" value="Unassembled WGS sequence"/>
</dbReference>
<organism evidence="10 11">
    <name type="scientific">Candidatus Finniella inopinata</name>
    <dbReference type="NCBI Taxonomy" id="1696036"/>
    <lineage>
        <taxon>Bacteria</taxon>
        <taxon>Pseudomonadati</taxon>
        <taxon>Pseudomonadota</taxon>
        <taxon>Alphaproteobacteria</taxon>
        <taxon>Holosporales</taxon>
        <taxon>Candidatus Paracaedibacteraceae</taxon>
        <taxon>Candidatus Finniella</taxon>
    </lineage>
</organism>
<evidence type="ECO:0000256" key="4">
    <source>
        <dbReference type="ARBA" id="ARBA00022452"/>
    </source>
</evidence>
<dbReference type="SUPFAM" id="SSF56954">
    <property type="entry name" value="Outer membrane efflux proteins (OEP)"/>
    <property type="match status" value="1"/>
</dbReference>
<evidence type="ECO:0000313" key="10">
    <source>
        <dbReference type="EMBL" id="RZI46660.1"/>
    </source>
</evidence>
<reference evidence="10 11" key="1">
    <citation type="submission" date="2018-10" db="EMBL/GenBank/DDBJ databases">
        <title>An updated phylogeny of the Alphaproteobacteria reveals that the parasitic Rickettsiales and Holosporales have independent origins.</title>
        <authorList>
            <person name="Munoz-Gomez S.A."/>
            <person name="Hess S."/>
            <person name="Burger G."/>
            <person name="Lang B.F."/>
            <person name="Susko E."/>
            <person name="Slamovits C.H."/>
            <person name="Roger A.J."/>
        </authorList>
    </citation>
    <scope>NUCLEOTIDE SEQUENCE [LARGE SCALE GENOMIC DNA]</scope>
    <source>
        <strain evidence="10">HOLO01</strain>
    </source>
</reference>
<dbReference type="GO" id="GO:0015288">
    <property type="term" value="F:porin activity"/>
    <property type="evidence" value="ECO:0007669"/>
    <property type="project" value="TreeGrafter"/>
</dbReference>
<sequence length="460" mass="51222">MRALISTILLATSLSSAWSATLQQALVNTYNQNPEFKEKQETVKSEHEKIVQALAGWRPTIELSTNMALNKQVNSGNLKDKDFISSYPSSYEGNTRSGTVQLKQNLYKGGGTLAQTRGAENAIRAAWSSLQVTEQKVLLEAIEAYLELLSKFIKVDLYKSNKQALSKNLEDAQEKLRVGEETRTQLANAQKGFADADAKLQQTVAELEGAKATYERITGLKTPQELTKPKAFQHLPKTMEEAFEIAESESPSIIFAQFEHLAAQAEAERITGGLLPTVDFVASSTRNESRTGQNVYGTDSAKSKDYYTNNQVAVQASVPLYEGGTIRSQRRKALEDASQKRIAIDTARLKIKEQVRQVWENYQAAKNNIDNYQKQVEASQVSLDGTTQEMNVGSKVLLDVLNAQRDLLQAQLALVDASKSYCLESYRLLSVIGRLTAKNLKLEVDYFDPQSHYQEIRGSF</sequence>
<name>A0A4Q7DJX1_9PROT</name>
<feature type="signal peptide" evidence="9">
    <location>
        <begin position="1"/>
        <end position="19"/>
    </location>
</feature>
<evidence type="ECO:0000313" key="11">
    <source>
        <dbReference type="Proteomes" id="UP000293550"/>
    </source>
</evidence>
<dbReference type="NCBIfam" id="TIGR01844">
    <property type="entry name" value="type_I_sec_TolC"/>
    <property type="match status" value="1"/>
</dbReference>
<evidence type="ECO:0000256" key="3">
    <source>
        <dbReference type="ARBA" id="ARBA00022448"/>
    </source>
</evidence>
<dbReference type="OrthoDB" id="9789368at2"/>